<dbReference type="InterPro" id="IPR023585">
    <property type="entry name" value="Ile-tRNA-ligase_type1"/>
</dbReference>
<keyword evidence="10 15" id="KW-0030">Aminoacyl-tRNA synthetase</keyword>
<dbReference type="Gene3D" id="1.10.730.20">
    <property type="match status" value="1"/>
</dbReference>
<keyword evidence="6 15" id="KW-0067">ATP-binding</keyword>
<dbReference type="Proteomes" id="UP001318040">
    <property type="component" value="Chromosome 6"/>
</dbReference>
<evidence type="ECO:0000256" key="4">
    <source>
        <dbReference type="ARBA" id="ARBA00022598"/>
    </source>
</evidence>
<dbReference type="EC" id="6.1.1.5" evidence="3"/>
<comment type="subcellular location">
    <subcellularLocation>
        <location evidence="1">Mitochondrion matrix</location>
    </subcellularLocation>
</comment>
<evidence type="ECO:0000256" key="1">
    <source>
        <dbReference type="ARBA" id="ARBA00004305"/>
    </source>
</evidence>
<evidence type="ECO:0000256" key="2">
    <source>
        <dbReference type="ARBA" id="ARBA00005594"/>
    </source>
</evidence>
<dbReference type="InterPro" id="IPR002301">
    <property type="entry name" value="Ile-tRNA-ligase"/>
</dbReference>
<evidence type="ECO:0000256" key="10">
    <source>
        <dbReference type="ARBA" id="ARBA00023146"/>
    </source>
</evidence>
<dbReference type="FunFam" id="1.10.730.20:FF:000002">
    <property type="entry name" value="isoleucine--tRNA ligase, mitochondrial"/>
    <property type="match status" value="1"/>
</dbReference>
<keyword evidence="9" id="KW-0496">Mitochondrion</keyword>
<evidence type="ECO:0000259" key="17">
    <source>
        <dbReference type="Pfam" id="PF08264"/>
    </source>
</evidence>
<evidence type="ECO:0000256" key="14">
    <source>
        <dbReference type="ARBA" id="ARBA00068280"/>
    </source>
</evidence>
<dbReference type="FunFam" id="3.40.50.620:FF:000152">
    <property type="entry name" value="Isoleucine--tRNA ligase"/>
    <property type="match status" value="1"/>
</dbReference>
<dbReference type="InterPro" id="IPR001412">
    <property type="entry name" value="aa-tRNA-synth_I_CS"/>
</dbReference>
<evidence type="ECO:0000313" key="19">
    <source>
        <dbReference type="RefSeq" id="XP_032803689.1"/>
    </source>
</evidence>
<feature type="domain" description="Aminoacyl-tRNA synthetase class Ia" evidence="16">
    <location>
        <begin position="83"/>
        <end position="698"/>
    </location>
</feature>
<evidence type="ECO:0000256" key="3">
    <source>
        <dbReference type="ARBA" id="ARBA00013165"/>
    </source>
</evidence>
<comment type="similarity">
    <text evidence="2 15">Belongs to the class-I aminoacyl-tRNA synthetase family.</text>
</comment>
<evidence type="ECO:0000256" key="8">
    <source>
        <dbReference type="ARBA" id="ARBA00022946"/>
    </source>
</evidence>
<dbReference type="GO" id="GO:0006428">
    <property type="term" value="P:isoleucyl-tRNA aminoacylation"/>
    <property type="evidence" value="ECO:0007669"/>
    <property type="project" value="InterPro"/>
</dbReference>
<evidence type="ECO:0000256" key="13">
    <source>
        <dbReference type="ARBA" id="ARBA00055883"/>
    </source>
</evidence>
<dbReference type="SUPFAM" id="SSF47323">
    <property type="entry name" value="Anticodon-binding domain of a subclass of class I aminoacyl-tRNA synthetases"/>
    <property type="match status" value="1"/>
</dbReference>
<comment type="catalytic activity">
    <reaction evidence="12">
        <text>tRNA(Ile) + L-isoleucine + ATP = L-isoleucyl-tRNA(Ile) + AMP + diphosphate</text>
        <dbReference type="Rhea" id="RHEA:11060"/>
        <dbReference type="Rhea" id="RHEA-COMP:9666"/>
        <dbReference type="Rhea" id="RHEA-COMP:9695"/>
        <dbReference type="ChEBI" id="CHEBI:30616"/>
        <dbReference type="ChEBI" id="CHEBI:33019"/>
        <dbReference type="ChEBI" id="CHEBI:58045"/>
        <dbReference type="ChEBI" id="CHEBI:78442"/>
        <dbReference type="ChEBI" id="CHEBI:78528"/>
        <dbReference type="ChEBI" id="CHEBI:456215"/>
        <dbReference type="EC" id="6.1.1.5"/>
    </reaction>
    <physiologicalReaction direction="left-to-right" evidence="12">
        <dbReference type="Rhea" id="RHEA:11061"/>
    </physiologicalReaction>
</comment>
<dbReference type="PANTHER" id="PTHR42765:SF1">
    <property type="entry name" value="ISOLEUCINE--TRNA LIGASE, MITOCHONDRIAL"/>
    <property type="match status" value="1"/>
</dbReference>
<dbReference type="FunFam" id="1.10.10.830:FF:000002">
    <property type="entry name" value="Isoleucine--tRNA ligase, mitochondrial"/>
    <property type="match status" value="1"/>
</dbReference>
<evidence type="ECO:0000256" key="5">
    <source>
        <dbReference type="ARBA" id="ARBA00022741"/>
    </source>
</evidence>
<dbReference type="HAMAP" id="MF_02002">
    <property type="entry name" value="Ile_tRNA_synth_type1"/>
    <property type="match status" value="1"/>
</dbReference>
<evidence type="ECO:0000259" key="16">
    <source>
        <dbReference type="Pfam" id="PF00133"/>
    </source>
</evidence>
<dbReference type="InterPro" id="IPR013155">
    <property type="entry name" value="M/V/L/I-tRNA-synth_anticd-bd"/>
</dbReference>
<keyword evidence="7 15" id="KW-0648">Protein biosynthesis</keyword>
<dbReference type="InterPro" id="IPR009080">
    <property type="entry name" value="tRNAsynth_Ia_anticodon-bd"/>
</dbReference>
<evidence type="ECO:0000256" key="15">
    <source>
        <dbReference type="RuleBase" id="RU363035"/>
    </source>
</evidence>
<dbReference type="FunFam" id="3.90.740.10:FF:000009">
    <property type="entry name" value="Isoleucyl-tRNA synthetase 2, mitochondrial"/>
    <property type="match status" value="1"/>
</dbReference>
<reference evidence="19" key="1">
    <citation type="submission" date="2025-08" db="UniProtKB">
        <authorList>
            <consortium name="RefSeq"/>
        </authorList>
    </citation>
    <scope>IDENTIFICATION</scope>
    <source>
        <tissue evidence="19">Sperm</tissue>
    </source>
</reference>
<accession>A0AAJ7WMX1</accession>
<dbReference type="RefSeq" id="XP_032803689.1">
    <property type="nucleotide sequence ID" value="XM_032947798.1"/>
</dbReference>
<dbReference type="InterPro" id="IPR002300">
    <property type="entry name" value="aa-tRNA-synth_Ia"/>
</dbReference>
<evidence type="ECO:0000256" key="6">
    <source>
        <dbReference type="ARBA" id="ARBA00022840"/>
    </source>
</evidence>
<dbReference type="GO" id="GO:0032543">
    <property type="term" value="P:mitochondrial translation"/>
    <property type="evidence" value="ECO:0007669"/>
    <property type="project" value="TreeGrafter"/>
</dbReference>
<dbReference type="GO" id="GO:0005759">
    <property type="term" value="C:mitochondrial matrix"/>
    <property type="evidence" value="ECO:0007669"/>
    <property type="project" value="UniProtKB-SubCell"/>
</dbReference>
<organism evidence="18 19">
    <name type="scientific">Petromyzon marinus</name>
    <name type="common">Sea lamprey</name>
    <dbReference type="NCBI Taxonomy" id="7757"/>
    <lineage>
        <taxon>Eukaryota</taxon>
        <taxon>Metazoa</taxon>
        <taxon>Chordata</taxon>
        <taxon>Craniata</taxon>
        <taxon>Vertebrata</taxon>
        <taxon>Cyclostomata</taxon>
        <taxon>Hyperoartia</taxon>
        <taxon>Petromyzontiformes</taxon>
        <taxon>Petromyzontidae</taxon>
        <taxon>Petromyzon</taxon>
    </lineage>
</organism>
<dbReference type="AlphaFoldDB" id="A0AAJ7WMX1"/>
<evidence type="ECO:0000256" key="12">
    <source>
        <dbReference type="ARBA" id="ARBA00051282"/>
    </source>
</evidence>
<dbReference type="GO" id="GO:0005524">
    <property type="term" value="F:ATP binding"/>
    <property type="evidence" value="ECO:0007669"/>
    <property type="project" value="UniProtKB-KW"/>
</dbReference>
<evidence type="ECO:0000256" key="9">
    <source>
        <dbReference type="ARBA" id="ARBA00023128"/>
    </source>
</evidence>
<dbReference type="CDD" id="cd07960">
    <property type="entry name" value="Anticodon_Ia_Ile_BEm"/>
    <property type="match status" value="1"/>
</dbReference>
<name>A0AAJ7WMX1_PETMA</name>
<keyword evidence="18" id="KW-1185">Reference proteome</keyword>
<evidence type="ECO:0000256" key="11">
    <source>
        <dbReference type="ARBA" id="ARBA00032665"/>
    </source>
</evidence>
<dbReference type="InterPro" id="IPR033708">
    <property type="entry name" value="Anticodon_Ile_BEm"/>
</dbReference>
<dbReference type="InterPro" id="IPR009008">
    <property type="entry name" value="Val/Leu/Ile-tRNA-synth_edit"/>
</dbReference>
<dbReference type="SUPFAM" id="SSF52374">
    <property type="entry name" value="Nucleotidylyl transferase"/>
    <property type="match status" value="1"/>
</dbReference>
<dbReference type="Pfam" id="PF00133">
    <property type="entry name" value="tRNA-synt_1"/>
    <property type="match status" value="1"/>
</dbReference>
<dbReference type="Gene3D" id="3.90.740.10">
    <property type="entry name" value="Valyl/Leucyl/Isoleucyl-tRNA synthetase, editing domain"/>
    <property type="match status" value="1"/>
</dbReference>
<proteinExistence type="inferred from homology"/>
<dbReference type="GO" id="GO:0004822">
    <property type="term" value="F:isoleucine-tRNA ligase activity"/>
    <property type="evidence" value="ECO:0007669"/>
    <property type="project" value="UniProtKB-EC"/>
</dbReference>
<keyword evidence="5 15" id="KW-0547">Nucleotide-binding</keyword>
<dbReference type="Gene3D" id="3.40.50.620">
    <property type="entry name" value="HUPs"/>
    <property type="match status" value="2"/>
</dbReference>
<dbReference type="PANTHER" id="PTHR42765">
    <property type="entry name" value="SOLEUCYL-TRNA SYNTHETASE"/>
    <property type="match status" value="1"/>
</dbReference>
<keyword evidence="4 15" id="KW-0436">Ligase</keyword>
<dbReference type="PROSITE" id="PS00178">
    <property type="entry name" value="AA_TRNA_LIGASE_I"/>
    <property type="match status" value="1"/>
</dbReference>
<dbReference type="InterPro" id="IPR050081">
    <property type="entry name" value="Ile-tRNA_ligase"/>
</dbReference>
<dbReference type="SUPFAM" id="SSF50677">
    <property type="entry name" value="ValRS/IleRS/LeuRS editing domain"/>
    <property type="match status" value="1"/>
</dbReference>
<evidence type="ECO:0000313" key="18">
    <source>
        <dbReference type="Proteomes" id="UP001318040"/>
    </source>
</evidence>
<dbReference type="NCBIfam" id="TIGR00392">
    <property type="entry name" value="ileS"/>
    <property type="match status" value="1"/>
</dbReference>
<dbReference type="Pfam" id="PF08264">
    <property type="entry name" value="Anticodon_1"/>
    <property type="match status" value="1"/>
</dbReference>
<dbReference type="PRINTS" id="PR00984">
    <property type="entry name" value="TRNASYNTHILE"/>
</dbReference>
<dbReference type="InterPro" id="IPR014729">
    <property type="entry name" value="Rossmann-like_a/b/a_fold"/>
</dbReference>
<evidence type="ECO:0000256" key="7">
    <source>
        <dbReference type="ARBA" id="ARBA00022917"/>
    </source>
</evidence>
<sequence>MSSLRLLQTLGRPWGPAARWPGRGLGLAWRCPPRSKATSSAGNGALYRDTVSLPRTDFPMKLAGQALLNKELEIQEVCNFSGLYDWQKERKSKKEFCLHDGPPYANGDPHVGHVLNKVLKDITNRYYVMRGYKVHFVPGWDCHGLPIELKALTESEVNDKTLSPLDIRKKAREFAEKAIEKQRASFIRWGIMANWKDDCYSTFSKEYEAEQLKVFYNMHEKGFIYQDYKPVFWSPSTRTALAEAELEYNPAHTSKAVHVKFPLAQVPPKLASLLGPDATVSLVIWTTQPWTLPANEAVCFMPNSTYSVVKCGQTGELLLLAADRVESLATALRTTLETLHTFAGSDLQGGTCSHPTIAGKIAPLLPAAHVTMLMGTGLVHTAPAHGADDFSVAVAHKLPVRSLVDEEGLFTAEAGEELQGKAVLEEGNEAVVAQLRAAGCLLHEAACVHSYPFDWRSHQPVLVRASSQWFINTDTLRDRAQEVLKKVKVVPSASSGGVQAALDRRSFWCISRQRCWGVPIPVFYDRQTREPLINKHTVEHVCGLVEEHGSDCWWSLPLEELLPKSVREKSGVKGDVEFVRGDDIMDIWFDSGTSWASVLEDVDQRADLYLEGKDQLGGWFYSSLLTSVAVKKKAPYKALLVHGFAVSESGKKMSKSLGNVVDPDVVINGGKDLATEPPYGADVLRWWVAESNVFAEVAIGPKILNAAQESISKIRNTVRFMLGNLHDFDTEQHAVQAKDMLLLDQFVLHRLEDFSTKVTEAYELYDYSRATRIIMAFLINDLSSFYFSIIKDRLYCEEKQGHKRRSCQTVMHTVLEAVNRALAPILPHLAEEIFQQRHKGKDEDVESVFRSGWVEASAGWRKPGVVEAMEMACKIRDTFLGSIVGNNAAEYDTIIAVEPGLLFELLELLQTEEVSSTSQLSELMMSSRTTLVTSLLGSLPLGATELQGVCHIDLPEVGISERQSFKLAVLPASGVKCPRCRKLTSTSEDNPCHRCTKVLQELKAI</sequence>
<dbReference type="Gene3D" id="1.10.10.830">
    <property type="entry name" value="Ile-tRNA synthetase CP2 domain-like"/>
    <property type="match status" value="1"/>
</dbReference>
<dbReference type="CTD" id="55699"/>
<dbReference type="GO" id="GO:0000049">
    <property type="term" value="F:tRNA binding"/>
    <property type="evidence" value="ECO:0007669"/>
    <property type="project" value="InterPro"/>
</dbReference>
<gene>
    <name evidence="19" type="primary">IARS2</name>
</gene>
<keyword evidence="8" id="KW-0809">Transit peptide</keyword>
<comment type="function">
    <text evidence="13">Aminoacyl-tRNA synthetase that catalyzes the specific attachment of isoleucine to its cognate tRNA (tRNA(Ile)).</text>
</comment>
<feature type="domain" description="Methionyl/Valyl/Leucyl/Isoleucyl-tRNA synthetase anticodon-binding" evidence="17">
    <location>
        <begin position="744"/>
        <end position="872"/>
    </location>
</feature>
<protein>
    <recommendedName>
        <fullName evidence="14">Isoleucine--tRNA ligase, mitochondrial</fullName>
        <ecNumber evidence="3">6.1.1.5</ecNumber>
    </recommendedName>
    <alternativeName>
        <fullName evidence="11">Isoleucyl-tRNA synthetase</fullName>
    </alternativeName>
</protein>
<dbReference type="GO" id="GO:0002161">
    <property type="term" value="F:aminoacyl-tRNA deacylase activity"/>
    <property type="evidence" value="ECO:0007669"/>
    <property type="project" value="InterPro"/>
</dbReference>